<proteinExistence type="predicted"/>
<dbReference type="EMBL" id="QGKW02001660">
    <property type="protein sequence ID" value="KAF2580791.1"/>
    <property type="molecule type" value="Genomic_DNA"/>
</dbReference>
<protein>
    <submittedName>
        <fullName evidence="2">Uncharacterized protein</fullName>
    </submittedName>
</protein>
<dbReference type="Proteomes" id="UP000712281">
    <property type="component" value="Unassembled WGS sequence"/>
</dbReference>
<sequence length="79" mass="8828">MAVSGARVVARWELMREWLNHQTERWDLEGALKQYKMVKTSEAEFQGLPVPTFEGEPSIPSGAETEKTLEPVADDPPAS</sequence>
<comment type="caution">
    <text evidence="2">The sequence shown here is derived from an EMBL/GenBank/DDBJ whole genome shotgun (WGS) entry which is preliminary data.</text>
</comment>
<evidence type="ECO:0000313" key="3">
    <source>
        <dbReference type="Proteomes" id="UP000712281"/>
    </source>
</evidence>
<gene>
    <name evidence="2" type="ORF">F2Q68_00005073</name>
</gene>
<accession>A0A8S9JF00</accession>
<reference evidence="2" key="1">
    <citation type="submission" date="2019-12" db="EMBL/GenBank/DDBJ databases">
        <title>Genome sequencing and annotation of Brassica cretica.</title>
        <authorList>
            <person name="Studholme D.J."/>
            <person name="Sarris P.F."/>
        </authorList>
    </citation>
    <scope>NUCLEOTIDE SEQUENCE</scope>
    <source>
        <strain evidence="2">PFS-001/15</strain>
        <tissue evidence="2">Leaf</tissue>
    </source>
</reference>
<organism evidence="2 3">
    <name type="scientific">Brassica cretica</name>
    <name type="common">Mustard</name>
    <dbReference type="NCBI Taxonomy" id="69181"/>
    <lineage>
        <taxon>Eukaryota</taxon>
        <taxon>Viridiplantae</taxon>
        <taxon>Streptophyta</taxon>
        <taxon>Embryophyta</taxon>
        <taxon>Tracheophyta</taxon>
        <taxon>Spermatophyta</taxon>
        <taxon>Magnoliopsida</taxon>
        <taxon>eudicotyledons</taxon>
        <taxon>Gunneridae</taxon>
        <taxon>Pentapetalae</taxon>
        <taxon>rosids</taxon>
        <taxon>malvids</taxon>
        <taxon>Brassicales</taxon>
        <taxon>Brassicaceae</taxon>
        <taxon>Brassiceae</taxon>
        <taxon>Brassica</taxon>
    </lineage>
</organism>
<name>A0A8S9JF00_BRACR</name>
<dbReference type="AlphaFoldDB" id="A0A8S9JF00"/>
<feature type="region of interest" description="Disordered" evidence="1">
    <location>
        <begin position="48"/>
        <end position="79"/>
    </location>
</feature>
<evidence type="ECO:0000256" key="1">
    <source>
        <dbReference type="SAM" id="MobiDB-lite"/>
    </source>
</evidence>
<evidence type="ECO:0000313" key="2">
    <source>
        <dbReference type="EMBL" id="KAF2580791.1"/>
    </source>
</evidence>